<dbReference type="Proteomes" id="UP001600943">
    <property type="component" value="Unassembled WGS sequence"/>
</dbReference>
<dbReference type="Pfam" id="PF04313">
    <property type="entry name" value="HSDR_N"/>
    <property type="match status" value="1"/>
</dbReference>
<evidence type="ECO:0000259" key="1">
    <source>
        <dbReference type="SMART" id="SM00487"/>
    </source>
</evidence>
<accession>A0ABQ0B5J3</accession>
<dbReference type="InterPro" id="IPR040980">
    <property type="entry name" value="SWI2_SNF2"/>
</dbReference>
<evidence type="ECO:0000313" key="2">
    <source>
        <dbReference type="EMBL" id="GAA6406720.1"/>
    </source>
</evidence>
<name>A0ABQ0B5J3_9FIRM</name>
<dbReference type="InterPro" id="IPR007409">
    <property type="entry name" value="Restrct_endonuc_type1_HsdR_N"/>
</dbReference>
<dbReference type="SUPFAM" id="SSF52540">
    <property type="entry name" value="P-loop containing nucleoside triphosphate hydrolases"/>
    <property type="match status" value="1"/>
</dbReference>
<sequence length="1005" mass="115101">MAIDTKERTFEEEIEYCLSSIGKKSEKYAKGNPIDFDRKMAMDKKAVIAFVKDTQPDKWNVLCKRHGTDVEEGFIKRLNDELNNRGMIDVLRHGITDLGVEVRLAFFKPGSGMNKSATALYEKNVLQITRQVKYSEANENSIDSVIFLNGLPIIIIELKNPLTGQTYRDAIAQYQNDRNPREALLTFKKRALVHFAVDTEEVWMTTKLQRLDTVFIPFNRGFNNGAGNPAVRGDYRTSYLWKKILQKDSLLDILHRFVQLKKDENTGKEKLIFPRYHQLDAVRYLISQVYENGCGGNYLIQHSAGSGKSNSIAWLAHHLENLHDANDEVVFHSIIVITDRKVLDKQLQRDIFNMEHKAGVVMRVDKNARQLTTALEKGERIIICTLQKFPFVDVQKVATAGKRFAIIVDEAHSSQSGKASEQLKEVLADISEQGEGAVEKKLHAFAMEESKIEAEEQDTDEELADEIKAEMAAHGQQKNLSFFAFTATPKQKTLEIFGRKGANGKPEPCHVYSMKQAIEEGFIFDVLENYTTYKTYFQLGKKISDDPLYGKGQANKALGKYMSLHPHNLAQKTEIIIEHFRSQVKNRIGGRAKAMLVTGSRLHAVRYYFEFLKYIKKMGYTDLGVLVAFSGTVKDNVTGEIKEYTEENINNIPESQLPEKFESAEYQLLLVAEKYQTGFDQPLLHTMYVDKKLSGVKAVQTLSRINRTCPGKIDTFVLDFVNTREEIEKAFQDYYVSTTVAETTDPNVIYDIKNVLDSFMLYTDKEIDAFARVFFKERKKQGNIDLGKLNSFVDPVVDRYKALDDKQDKLDFKSSLTKFIRLYAFLTHIISLGDENLHKFYAFAKCLLRKLPKDGGEHVPNLDSDVSLQYYRVQKAYEGSIKLDDEEGVLNNKTSGTGLPLEDEKDKLSEIIKTLNERLGTNFTEMDKVLEQLVQDMSSNQEMILRSKNTLDLFKIIYDENIMDVVLGRMTKNQEFCEKYLEDEEFRKEVDKILLPLVHERLSKI</sequence>
<dbReference type="Gene3D" id="3.90.1570.50">
    <property type="match status" value="1"/>
</dbReference>
<protein>
    <submittedName>
        <fullName evidence="2">DEAD/DEAH box helicase family protein</fullName>
    </submittedName>
</protein>
<keyword evidence="2" id="KW-0378">Hydrolase</keyword>
<dbReference type="InterPro" id="IPR014001">
    <property type="entry name" value="Helicase_ATP-bd"/>
</dbReference>
<dbReference type="GO" id="GO:0004386">
    <property type="term" value="F:helicase activity"/>
    <property type="evidence" value="ECO:0007669"/>
    <property type="project" value="UniProtKB-KW"/>
</dbReference>
<dbReference type="SMART" id="SM00487">
    <property type="entry name" value="DEXDc"/>
    <property type="match status" value="1"/>
</dbReference>
<keyword evidence="2" id="KW-0547">Nucleotide-binding</keyword>
<evidence type="ECO:0000313" key="3">
    <source>
        <dbReference type="Proteomes" id="UP001600943"/>
    </source>
</evidence>
<dbReference type="InterPro" id="IPR055180">
    <property type="entry name" value="HsdR_RecA-like_helicase_dom_2"/>
</dbReference>
<dbReference type="EMBL" id="BAABYW010000001">
    <property type="protein sequence ID" value="GAA6406720.1"/>
    <property type="molecule type" value="Genomic_DNA"/>
</dbReference>
<dbReference type="InterPro" id="IPR027417">
    <property type="entry name" value="P-loop_NTPase"/>
</dbReference>
<proteinExistence type="predicted"/>
<dbReference type="RefSeq" id="WP_390403682.1">
    <property type="nucleotide sequence ID" value="NZ_BAABYW010000001.1"/>
</dbReference>
<dbReference type="Pfam" id="PF22679">
    <property type="entry name" value="T1R_D3-like"/>
    <property type="match status" value="1"/>
</dbReference>
<keyword evidence="2" id="KW-0067">ATP-binding</keyword>
<dbReference type="Gene3D" id="3.40.50.300">
    <property type="entry name" value="P-loop containing nucleotide triphosphate hydrolases"/>
    <property type="match status" value="3"/>
</dbReference>
<keyword evidence="2" id="KW-0347">Helicase</keyword>
<reference evidence="2 3" key="1">
    <citation type="submission" date="2024-04" db="EMBL/GenBank/DDBJ databases">
        <title>Defined microbial consortia suppress multidrug-resistant proinflammatory Enterobacteriaceae via ecological control.</title>
        <authorList>
            <person name="Furuichi M."/>
            <person name="Kawaguchi T."/>
            <person name="Pust M."/>
            <person name="Yasuma K."/>
            <person name="Plichta D."/>
            <person name="Hasegawa N."/>
            <person name="Ohya T."/>
            <person name="Bhattarai S."/>
            <person name="Sasajima S."/>
            <person name="Aoto Y."/>
            <person name="Tuganbaev T."/>
            <person name="Yaginuma M."/>
            <person name="Ueda M."/>
            <person name="Okahashi N."/>
            <person name="Amafuji K."/>
            <person name="Kiridooshi Y."/>
            <person name="Sugita K."/>
            <person name="Strazar M."/>
            <person name="Skelly A."/>
            <person name="Suda W."/>
            <person name="Hattori M."/>
            <person name="Nakamoto N."/>
            <person name="Caballero S."/>
            <person name="Norman J."/>
            <person name="Olle B."/>
            <person name="Tanoue T."/>
            <person name="Arita M."/>
            <person name="Bucci V."/>
            <person name="Atarashi K."/>
            <person name="Xavier R."/>
            <person name="Honda K."/>
        </authorList>
    </citation>
    <scope>NUCLEOTIDE SEQUENCE [LARGE SCALE GENOMIC DNA]</scope>
    <source>
        <strain evidence="3">k04-0078-D8-1</strain>
    </source>
</reference>
<dbReference type="CDD" id="cd22332">
    <property type="entry name" value="HsdR_N"/>
    <property type="match status" value="1"/>
</dbReference>
<feature type="domain" description="Helicase ATP-binding" evidence="1">
    <location>
        <begin position="270"/>
        <end position="517"/>
    </location>
</feature>
<keyword evidence="3" id="KW-1185">Reference proteome</keyword>
<dbReference type="Pfam" id="PF18766">
    <property type="entry name" value="SWI2_SNF2"/>
    <property type="match status" value="1"/>
</dbReference>
<comment type="caution">
    <text evidence="2">The sequence shown here is derived from an EMBL/GenBank/DDBJ whole genome shotgun (WGS) entry which is preliminary data.</text>
</comment>
<dbReference type="PANTHER" id="PTHR42927">
    <property type="entry name" value="HELICASE SUPERFAMILY 1 AND 2 DOMAIN-CONTAINING PROTEIN"/>
    <property type="match status" value="1"/>
</dbReference>
<dbReference type="PANTHER" id="PTHR42927:SF1">
    <property type="entry name" value="HELICASE SUPERFAMILY 1 AND 2 DOMAIN-CONTAINING PROTEIN"/>
    <property type="match status" value="1"/>
</dbReference>
<organism evidence="2 3">
    <name type="scientific">Blautia hominis</name>
    <dbReference type="NCBI Taxonomy" id="2025493"/>
    <lineage>
        <taxon>Bacteria</taxon>
        <taxon>Bacillati</taxon>
        <taxon>Bacillota</taxon>
        <taxon>Clostridia</taxon>
        <taxon>Lachnospirales</taxon>
        <taxon>Lachnospiraceae</taxon>
        <taxon>Blautia</taxon>
    </lineage>
</organism>
<gene>
    <name evidence="2" type="ORF">K040078D81_08370</name>
</gene>